<dbReference type="OrthoDB" id="9766361at2"/>
<dbReference type="RefSeq" id="WP_106521197.1">
    <property type="nucleotide sequence ID" value="NZ_PYGD01000001.1"/>
</dbReference>
<dbReference type="EMBL" id="PYGD01000001">
    <property type="protein sequence ID" value="PSK94495.1"/>
    <property type="molecule type" value="Genomic_DNA"/>
</dbReference>
<dbReference type="PANTHER" id="PTHR43019:SF23">
    <property type="entry name" value="PROTEASE DO-LIKE 5, CHLOROPLASTIC"/>
    <property type="match status" value="1"/>
</dbReference>
<gene>
    <name evidence="2" type="ORF">B0I18_101651</name>
</gene>
<sequence length="366" mass="40068">MITVNNISEWAERYLNQELSGQEQAQLMQAVKADPDLNLHFKQAITIIKAFHSGAERNAVKDMIRSVGAEVKTAAAGNDGQEPVTAPARILPFRKYLRTISAAAALILVSSLVTMTLVSKKSGKVDATQYTLLRREIETIKHSQSKIIDSLNKEKKEATNAEDPVSYGGTGFALTNDGYIATNYHVVKDANAIYIQTNKGENLKAYIFAMEPSTDVAILKVEDKSFRFGKTPLPYNIAKAQSGLGQRVFTIGYPKDDVVYNEGYVSSENGYQGDTNSYQLEITANPGQSGAPVLDKYGTVIALITGKQSNTTGTTYAIHSGALLELIHSLPKAANIRLNEGNKLNKLERTEQVKKVRDYICSVKVN</sequence>
<dbReference type="Pfam" id="PF13365">
    <property type="entry name" value="Trypsin_2"/>
    <property type="match status" value="1"/>
</dbReference>
<keyword evidence="3" id="KW-1185">Reference proteome</keyword>
<proteinExistence type="predicted"/>
<dbReference type="GO" id="GO:0006508">
    <property type="term" value="P:proteolysis"/>
    <property type="evidence" value="ECO:0007669"/>
    <property type="project" value="InterPro"/>
</dbReference>
<dbReference type="Proteomes" id="UP000240572">
    <property type="component" value="Unassembled WGS sequence"/>
</dbReference>
<evidence type="ECO:0000313" key="3">
    <source>
        <dbReference type="Proteomes" id="UP000240572"/>
    </source>
</evidence>
<dbReference type="GO" id="GO:0004252">
    <property type="term" value="F:serine-type endopeptidase activity"/>
    <property type="evidence" value="ECO:0007669"/>
    <property type="project" value="InterPro"/>
</dbReference>
<reference evidence="2 3" key="1">
    <citation type="submission" date="2018-03" db="EMBL/GenBank/DDBJ databases">
        <title>Genomic Encyclopedia of Type Strains, Phase III (KMG-III): the genomes of soil and plant-associated and newly described type strains.</title>
        <authorList>
            <person name="Whitman W."/>
        </authorList>
    </citation>
    <scope>NUCLEOTIDE SEQUENCE [LARGE SCALE GENOMIC DNA]</scope>
    <source>
        <strain evidence="2 3">CGMCC 1.12700</strain>
    </source>
</reference>
<dbReference type="InterPro" id="IPR009003">
    <property type="entry name" value="Peptidase_S1_PA"/>
</dbReference>
<organism evidence="2 3">
    <name type="scientific">Taibaiella chishuiensis</name>
    <dbReference type="NCBI Taxonomy" id="1434707"/>
    <lineage>
        <taxon>Bacteria</taxon>
        <taxon>Pseudomonadati</taxon>
        <taxon>Bacteroidota</taxon>
        <taxon>Chitinophagia</taxon>
        <taxon>Chitinophagales</taxon>
        <taxon>Chitinophagaceae</taxon>
        <taxon>Taibaiella</taxon>
    </lineage>
</organism>
<keyword evidence="1" id="KW-0472">Membrane</keyword>
<feature type="transmembrane region" description="Helical" evidence="1">
    <location>
        <begin position="96"/>
        <end position="118"/>
    </location>
</feature>
<dbReference type="AlphaFoldDB" id="A0A2P8DBC5"/>
<dbReference type="InterPro" id="IPR043504">
    <property type="entry name" value="Peptidase_S1_PA_chymotrypsin"/>
</dbReference>
<name>A0A2P8DBC5_9BACT</name>
<evidence type="ECO:0000313" key="2">
    <source>
        <dbReference type="EMBL" id="PSK94495.1"/>
    </source>
</evidence>
<keyword evidence="1" id="KW-1133">Transmembrane helix</keyword>
<dbReference type="Gene3D" id="2.40.10.10">
    <property type="entry name" value="Trypsin-like serine proteases"/>
    <property type="match status" value="2"/>
</dbReference>
<accession>A0A2P8DBC5</accession>
<dbReference type="InterPro" id="IPR001940">
    <property type="entry name" value="Peptidase_S1C"/>
</dbReference>
<dbReference type="PANTHER" id="PTHR43019">
    <property type="entry name" value="SERINE ENDOPROTEASE DEGS"/>
    <property type="match status" value="1"/>
</dbReference>
<evidence type="ECO:0000256" key="1">
    <source>
        <dbReference type="SAM" id="Phobius"/>
    </source>
</evidence>
<comment type="caution">
    <text evidence="2">The sequence shown here is derived from an EMBL/GenBank/DDBJ whole genome shotgun (WGS) entry which is preliminary data.</text>
</comment>
<dbReference type="PRINTS" id="PR00834">
    <property type="entry name" value="PROTEASES2C"/>
</dbReference>
<protein>
    <submittedName>
        <fullName evidence="2">Trypsin-like peptidase</fullName>
    </submittedName>
</protein>
<dbReference type="SUPFAM" id="SSF50494">
    <property type="entry name" value="Trypsin-like serine proteases"/>
    <property type="match status" value="1"/>
</dbReference>
<keyword evidence="1" id="KW-0812">Transmembrane</keyword>